<dbReference type="EMBL" id="FNGF01000007">
    <property type="protein sequence ID" value="SDL61377.1"/>
    <property type="molecule type" value="Genomic_DNA"/>
</dbReference>
<reference evidence="4" key="1">
    <citation type="submission" date="2016-10" db="EMBL/GenBank/DDBJ databases">
        <authorList>
            <person name="Varghese N."/>
            <person name="Submissions S."/>
        </authorList>
    </citation>
    <scope>NUCLEOTIDE SEQUENCE [LARGE SCALE GENOMIC DNA]</scope>
    <source>
        <strain evidence="4">CGMCC 4.3147</strain>
    </source>
</reference>
<feature type="region of interest" description="Disordered" evidence="1">
    <location>
        <begin position="26"/>
        <end position="46"/>
    </location>
</feature>
<dbReference type="Proteomes" id="UP000198662">
    <property type="component" value="Unassembled WGS sequence"/>
</dbReference>
<evidence type="ECO:0000313" key="4">
    <source>
        <dbReference type="Proteomes" id="UP000198662"/>
    </source>
</evidence>
<dbReference type="AlphaFoldDB" id="A0A1G9LHP1"/>
<accession>A0A1G9LHP1</accession>
<protein>
    <submittedName>
        <fullName evidence="3">Uncharacterized protein</fullName>
    </submittedName>
</protein>
<dbReference type="RefSeq" id="WP_091053707.1">
    <property type="nucleotide sequence ID" value="NZ_FNGF01000007.1"/>
</dbReference>
<keyword evidence="4" id="KW-1185">Reference proteome</keyword>
<organism evidence="3 4">
    <name type="scientific">Glycomyces sambucus</name>
    <dbReference type="NCBI Taxonomy" id="380244"/>
    <lineage>
        <taxon>Bacteria</taxon>
        <taxon>Bacillati</taxon>
        <taxon>Actinomycetota</taxon>
        <taxon>Actinomycetes</taxon>
        <taxon>Glycomycetales</taxon>
        <taxon>Glycomycetaceae</taxon>
        <taxon>Glycomyces</taxon>
    </lineage>
</organism>
<evidence type="ECO:0000256" key="1">
    <source>
        <dbReference type="SAM" id="MobiDB-lite"/>
    </source>
</evidence>
<proteinExistence type="predicted"/>
<evidence type="ECO:0000313" key="3">
    <source>
        <dbReference type="EMBL" id="SDL61377.1"/>
    </source>
</evidence>
<keyword evidence="2" id="KW-1133">Transmembrane helix</keyword>
<name>A0A1G9LHP1_9ACTN</name>
<keyword evidence="2" id="KW-0472">Membrane</keyword>
<gene>
    <name evidence="3" type="ORF">SAMN05216298_4516</name>
</gene>
<feature type="transmembrane region" description="Helical" evidence="2">
    <location>
        <begin position="6"/>
        <end position="23"/>
    </location>
</feature>
<keyword evidence="2" id="KW-0812">Transmembrane</keyword>
<dbReference type="STRING" id="380244.SAMN05216298_4516"/>
<evidence type="ECO:0000256" key="2">
    <source>
        <dbReference type="SAM" id="Phobius"/>
    </source>
</evidence>
<sequence length="69" mass="7067">MVEMILAGVIVGAVAAAAVITGARDRRKRRRLRDDDEFDGASPAPIPGGWHAAGGYNVGITSGMDAGSD</sequence>